<comment type="caution">
    <text evidence="1">The sequence shown here is derived from an EMBL/GenBank/DDBJ whole genome shotgun (WGS) entry which is preliminary data.</text>
</comment>
<dbReference type="SUPFAM" id="SSF51695">
    <property type="entry name" value="PLC-like phosphodiesterases"/>
    <property type="match status" value="1"/>
</dbReference>
<protein>
    <recommendedName>
        <fullName evidence="3">GP-PDE domain-containing protein</fullName>
    </recommendedName>
</protein>
<evidence type="ECO:0000313" key="1">
    <source>
        <dbReference type="EMBL" id="RCL41127.1"/>
    </source>
</evidence>
<gene>
    <name evidence="1" type="ORF">DBW96_02520</name>
</gene>
<evidence type="ECO:0008006" key="3">
    <source>
        <dbReference type="Google" id="ProtNLM"/>
    </source>
</evidence>
<name>A0A368BW72_9GAMM</name>
<dbReference type="Gene3D" id="3.20.20.190">
    <property type="entry name" value="Phosphatidylinositol (PI) phosphodiesterase"/>
    <property type="match status" value="1"/>
</dbReference>
<reference evidence="1 2" key="1">
    <citation type="journal article" date="2018" name="Microbiome">
        <title>Fine metagenomic profile of the Mediterranean stratified and mixed water columns revealed by assembly and recruitment.</title>
        <authorList>
            <person name="Haro-Moreno J.M."/>
            <person name="Lopez-Perez M."/>
            <person name="De La Torre J.R."/>
            <person name="Picazo A."/>
            <person name="Camacho A."/>
            <person name="Rodriguez-Valera F."/>
        </authorList>
    </citation>
    <scope>NUCLEOTIDE SEQUENCE [LARGE SCALE GENOMIC DNA]</scope>
    <source>
        <strain evidence="1">MED-G82</strain>
    </source>
</reference>
<dbReference type="GO" id="GO:0008081">
    <property type="term" value="F:phosphoric diester hydrolase activity"/>
    <property type="evidence" value="ECO:0007669"/>
    <property type="project" value="InterPro"/>
</dbReference>
<evidence type="ECO:0000313" key="2">
    <source>
        <dbReference type="Proteomes" id="UP000253307"/>
    </source>
</evidence>
<proteinExistence type="predicted"/>
<sequence length="210" mass="25271">MEIIKHRINLREDLASLSDEYGAEIDIRYHNNELVLHHDPFNHHDDKNLLTLEEFLSNWQNNKTLIFNIKSEGIENKCIELANKYNIKKWFFLDLSMPYFVKYINILRLEKNKGFNRDNLAVRFSDEEPIEYCKNFLDEVSWVWIDYFHLHPLNDITYKIFKDHKSKICLVSPELQGKDPKEIAELRKNFIDFEIDAVCTKYPDLWISEK</sequence>
<dbReference type="InterPro" id="IPR017946">
    <property type="entry name" value="PLC-like_Pdiesterase_TIM-brl"/>
</dbReference>
<accession>A0A368BW72</accession>
<dbReference type="GO" id="GO:0006629">
    <property type="term" value="P:lipid metabolic process"/>
    <property type="evidence" value="ECO:0007669"/>
    <property type="project" value="InterPro"/>
</dbReference>
<organism evidence="1 2">
    <name type="scientific">SAR86 cluster bacterium</name>
    <dbReference type="NCBI Taxonomy" id="2030880"/>
    <lineage>
        <taxon>Bacteria</taxon>
        <taxon>Pseudomonadati</taxon>
        <taxon>Pseudomonadota</taxon>
        <taxon>Gammaproteobacteria</taxon>
        <taxon>SAR86 cluster</taxon>
    </lineage>
</organism>
<dbReference type="EMBL" id="QOPE01000015">
    <property type="protein sequence ID" value="RCL41127.1"/>
    <property type="molecule type" value="Genomic_DNA"/>
</dbReference>
<dbReference type="AlphaFoldDB" id="A0A368BW72"/>
<dbReference type="Proteomes" id="UP000253307">
    <property type="component" value="Unassembled WGS sequence"/>
</dbReference>